<feature type="domain" description="Fe2OG dioxygenase" evidence="1">
    <location>
        <begin position="42"/>
        <end position="130"/>
    </location>
</feature>
<sequence>VPSRLAMSVFDPEYRNSSSVFLYDDELKEEFKKITKEEYKNYELGIQFAEYNAGQFYKWHDDHNRVQSHSMILNDDFKGGDFVIRNDEEGWKKTFKLGTGDVISFDSSLLHKVEPVRKGVRYALVCWVLDGKKDLPKNFIEQATMI</sequence>
<organism evidence="2">
    <name type="scientific">marine metagenome</name>
    <dbReference type="NCBI Taxonomy" id="408172"/>
    <lineage>
        <taxon>unclassified sequences</taxon>
        <taxon>metagenomes</taxon>
        <taxon>ecological metagenomes</taxon>
    </lineage>
</organism>
<evidence type="ECO:0000313" key="2">
    <source>
        <dbReference type="EMBL" id="SVB16419.1"/>
    </source>
</evidence>
<evidence type="ECO:0000259" key="1">
    <source>
        <dbReference type="PROSITE" id="PS51471"/>
    </source>
</evidence>
<accession>A0A382BS46</accession>
<dbReference type="Gene3D" id="2.60.120.620">
    <property type="entry name" value="q2cbj1_9rhob like domain"/>
    <property type="match status" value="1"/>
</dbReference>
<feature type="non-terminal residue" evidence="2">
    <location>
        <position position="1"/>
    </location>
</feature>
<dbReference type="AlphaFoldDB" id="A0A382BS46"/>
<proteinExistence type="predicted"/>
<dbReference type="PROSITE" id="PS51471">
    <property type="entry name" value="FE2OG_OXY"/>
    <property type="match status" value="1"/>
</dbReference>
<dbReference type="InterPro" id="IPR005123">
    <property type="entry name" value="Oxoglu/Fe-dep_dioxygenase_dom"/>
</dbReference>
<protein>
    <recommendedName>
        <fullName evidence="1">Fe2OG dioxygenase domain-containing protein</fullName>
    </recommendedName>
</protein>
<dbReference type="InterPro" id="IPR044862">
    <property type="entry name" value="Pro_4_hyd_alph_FE2OG_OXY"/>
</dbReference>
<gene>
    <name evidence="2" type="ORF">METZ01_LOCUS169273</name>
</gene>
<reference evidence="2" key="1">
    <citation type="submission" date="2018-05" db="EMBL/GenBank/DDBJ databases">
        <authorList>
            <person name="Lanie J.A."/>
            <person name="Ng W.-L."/>
            <person name="Kazmierczak K.M."/>
            <person name="Andrzejewski T.M."/>
            <person name="Davidsen T.M."/>
            <person name="Wayne K.J."/>
            <person name="Tettelin H."/>
            <person name="Glass J.I."/>
            <person name="Rusch D."/>
            <person name="Podicherti R."/>
            <person name="Tsui H.-C.T."/>
            <person name="Winkler M.E."/>
        </authorList>
    </citation>
    <scope>NUCLEOTIDE SEQUENCE</scope>
</reference>
<dbReference type="Pfam" id="PF13640">
    <property type="entry name" value="2OG-FeII_Oxy_3"/>
    <property type="match status" value="1"/>
</dbReference>
<name>A0A382BS46_9ZZZZ</name>
<dbReference type="EMBL" id="UINC01031029">
    <property type="protein sequence ID" value="SVB16419.1"/>
    <property type="molecule type" value="Genomic_DNA"/>
</dbReference>